<evidence type="ECO:0000313" key="1">
    <source>
        <dbReference type="EnsemblPlants" id="Bo2g127330.1"/>
    </source>
</evidence>
<accession>A0A0D3AUC9</accession>
<reference evidence="1 2" key="1">
    <citation type="journal article" date="2014" name="Genome Biol.">
        <title>Transcriptome and methylome profiling reveals relics of genome dominance in the mesopolyploid Brassica oleracea.</title>
        <authorList>
            <person name="Parkin I.A."/>
            <person name="Koh C."/>
            <person name="Tang H."/>
            <person name="Robinson S.J."/>
            <person name="Kagale S."/>
            <person name="Clarke W.E."/>
            <person name="Town C.D."/>
            <person name="Nixon J."/>
            <person name="Krishnakumar V."/>
            <person name="Bidwell S.L."/>
            <person name="Denoeud F."/>
            <person name="Belcram H."/>
            <person name="Links M.G."/>
            <person name="Just J."/>
            <person name="Clarke C."/>
            <person name="Bender T."/>
            <person name="Huebert T."/>
            <person name="Mason A.S."/>
            <person name="Pires J.C."/>
            <person name="Barker G."/>
            <person name="Moore J."/>
            <person name="Walley P.G."/>
            <person name="Manoli S."/>
            <person name="Batley J."/>
            <person name="Edwards D."/>
            <person name="Nelson M.N."/>
            <person name="Wang X."/>
            <person name="Paterson A.H."/>
            <person name="King G."/>
            <person name="Bancroft I."/>
            <person name="Chalhoub B."/>
            <person name="Sharpe A.G."/>
        </authorList>
    </citation>
    <scope>NUCLEOTIDE SEQUENCE</scope>
    <source>
        <strain evidence="1 2">cv. TO1000</strain>
    </source>
</reference>
<dbReference type="EnsemblPlants" id="Bo2g127330.1">
    <property type="protein sequence ID" value="Bo2g127330.1"/>
    <property type="gene ID" value="Bo2g127330"/>
</dbReference>
<organism evidence="1 2">
    <name type="scientific">Brassica oleracea var. oleracea</name>
    <dbReference type="NCBI Taxonomy" id="109376"/>
    <lineage>
        <taxon>Eukaryota</taxon>
        <taxon>Viridiplantae</taxon>
        <taxon>Streptophyta</taxon>
        <taxon>Embryophyta</taxon>
        <taxon>Tracheophyta</taxon>
        <taxon>Spermatophyta</taxon>
        <taxon>Magnoliopsida</taxon>
        <taxon>eudicotyledons</taxon>
        <taxon>Gunneridae</taxon>
        <taxon>Pentapetalae</taxon>
        <taxon>rosids</taxon>
        <taxon>malvids</taxon>
        <taxon>Brassicales</taxon>
        <taxon>Brassicaceae</taxon>
        <taxon>Brassiceae</taxon>
        <taxon>Brassica</taxon>
    </lineage>
</organism>
<dbReference type="AlphaFoldDB" id="A0A0D3AUC9"/>
<protein>
    <submittedName>
        <fullName evidence="1">Uncharacterized protein</fullName>
    </submittedName>
</protein>
<dbReference type="Gramene" id="Bo2g127330.1">
    <property type="protein sequence ID" value="Bo2g127330.1"/>
    <property type="gene ID" value="Bo2g127330"/>
</dbReference>
<proteinExistence type="predicted"/>
<keyword evidence="2" id="KW-1185">Reference proteome</keyword>
<dbReference type="HOGENOM" id="CLU_2365684_0_0_1"/>
<sequence>VNHDQILRRASRGGRHNTCVPGTWNWKYLRKTTLKLQRSKMDLRSNHFQKGGNDAPLGSAPGKTDVHGLIMGSKLLEEESDQTEFICDSYAHLGIM</sequence>
<reference evidence="1" key="2">
    <citation type="submission" date="2015-03" db="UniProtKB">
        <authorList>
            <consortium name="EnsemblPlants"/>
        </authorList>
    </citation>
    <scope>IDENTIFICATION</scope>
</reference>
<evidence type="ECO:0000313" key="2">
    <source>
        <dbReference type="Proteomes" id="UP000032141"/>
    </source>
</evidence>
<dbReference type="Proteomes" id="UP000032141">
    <property type="component" value="Chromosome C2"/>
</dbReference>
<name>A0A0D3AUC9_BRAOL</name>